<feature type="domain" description="Glycosyltransferase 2-like" evidence="3">
    <location>
        <begin position="30"/>
        <end position="184"/>
    </location>
</feature>
<evidence type="ECO:0000313" key="4">
    <source>
        <dbReference type="EMBL" id="GII23953.1"/>
    </source>
</evidence>
<evidence type="ECO:0000256" key="1">
    <source>
        <dbReference type="ARBA" id="ARBA00006739"/>
    </source>
</evidence>
<dbReference type="InterPro" id="IPR050256">
    <property type="entry name" value="Glycosyltransferase_2"/>
</dbReference>
<evidence type="ECO:0000259" key="3">
    <source>
        <dbReference type="Pfam" id="PF00535"/>
    </source>
</evidence>
<dbReference type="Pfam" id="PF00535">
    <property type="entry name" value="Glycos_transf_2"/>
    <property type="match status" value="1"/>
</dbReference>
<dbReference type="PANTHER" id="PTHR48090:SF7">
    <property type="entry name" value="RFBJ PROTEIN"/>
    <property type="match status" value="1"/>
</dbReference>
<reference evidence="4" key="1">
    <citation type="submission" date="2021-01" db="EMBL/GenBank/DDBJ databases">
        <title>Whole genome shotgun sequence of Planosporangium mesophilum NBRC 109066.</title>
        <authorList>
            <person name="Komaki H."/>
            <person name="Tamura T."/>
        </authorList>
    </citation>
    <scope>NUCLEOTIDE SEQUENCE</scope>
    <source>
        <strain evidence="4">NBRC 109066</strain>
    </source>
</reference>
<sequence length="342" mass="36914">MGRQLEDSLMNRAFDPGVQPAREGRSPTVSVIVPTLNEEQNLPYVFERLPEGISEVILVDGGSVDRTVEVARELHPPIKVVHQTRTGKGNALACGFAASAGDILVMIDADGSTDPSEIPRFIDALLAGADYAKGSRFRPGGGSHDITRLRRLGNRGLNGIVNVLFGTRFTDLCYGYNAFWRSALPYLDLPDVDLPRSADGQKLWGDGFEIETLITVRAARHKLRIQEVASVEFPRLHGVSNLNAVSDGIRVLRTIFREYRREKPQPSVPGPVGAASGAAPATESAVPATESAAPATESVARPTNGHRAGTERHGVPLSPLKIPAQRRSAPPRREVDVVTAEE</sequence>
<organism evidence="4 5">
    <name type="scientific">Planosporangium mesophilum</name>
    <dbReference type="NCBI Taxonomy" id="689768"/>
    <lineage>
        <taxon>Bacteria</taxon>
        <taxon>Bacillati</taxon>
        <taxon>Actinomycetota</taxon>
        <taxon>Actinomycetes</taxon>
        <taxon>Micromonosporales</taxon>
        <taxon>Micromonosporaceae</taxon>
        <taxon>Planosporangium</taxon>
    </lineage>
</organism>
<feature type="compositionally biased region" description="Low complexity" evidence="2">
    <location>
        <begin position="270"/>
        <end position="286"/>
    </location>
</feature>
<dbReference type="PANTHER" id="PTHR48090">
    <property type="entry name" value="UNDECAPRENYL-PHOSPHATE 4-DEOXY-4-FORMAMIDO-L-ARABINOSE TRANSFERASE-RELATED"/>
    <property type="match status" value="1"/>
</dbReference>
<dbReference type="AlphaFoldDB" id="A0A8J3TCJ3"/>
<dbReference type="InterPro" id="IPR001173">
    <property type="entry name" value="Glyco_trans_2-like"/>
</dbReference>
<name>A0A8J3TCJ3_9ACTN</name>
<gene>
    <name evidence="4" type="ORF">Pme01_35500</name>
</gene>
<dbReference type="SUPFAM" id="SSF53448">
    <property type="entry name" value="Nucleotide-diphospho-sugar transferases"/>
    <property type="match status" value="1"/>
</dbReference>
<dbReference type="InterPro" id="IPR029044">
    <property type="entry name" value="Nucleotide-diphossugar_trans"/>
</dbReference>
<feature type="region of interest" description="Disordered" evidence="2">
    <location>
        <begin position="1"/>
        <end position="26"/>
    </location>
</feature>
<comment type="caution">
    <text evidence="4">The sequence shown here is derived from an EMBL/GenBank/DDBJ whole genome shotgun (WGS) entry which is preliminary data.</text>
</comment>
<accession>A0A8J3TCJ3</accession>
<keyword evidence="5" id="KW-1185">Reference proteome</keyword>
<dbReference type="CDD" id="cd04179">
    <property type="entry name" value="DPM_DPG-synthase_like"/>
    <property type="match status" value="1"/>
</dbReference>
<proteinExistence type="inferred from homology"/>
<comment type="similarity">
    <text evidence="1">Belongs to the glycosyltransferase 2 family.</text>
</comment>
<evidence type="ECO:0000256" key="2">
    <source>
        <dbReference type="SAM" id="MobiDB-lite"/>
    </source>
</evidence>
<dbReference type="EMBL" id="BOON01000032">
    <property type="protein sequence ID" value="GII23953.1"/>
    <property type="molecule type" value="Genomic_DNA"/>
</dbReference>
<protein>
    <recommendedName>
        <fullName evidence="3">Glycosyltransferase 2-like domain-containing protein</fullName>
    </recommendedName>
</protein>
<evidence type="ECO:0000313" key="5">
    <source>
        <dbReference type="Proteomes" id="UP000599074"/>
    </source>
</evidence>
<dbReference type="Proteomes" id="UP000599074">
    <property type="component" value="Unassembled WGS sequence"/>
</dbReference>
<feature type="region of interest" description="Disordered" evidence="2">
    <location>
        <begin position="262"/>
        <end position="342"/>
    </location>
</feature>
<dbReference type="Gene3D" id="3.90.550.10">
    <property type="entry name" value="Spore Coat Polysaccharide Biosynthesis Protein SpsA, Chain A"/>
    <property type="match status" value="1"/>
</dbReference>